<dbReference type="InterPro" id="IPR008331">
    <property type="entry name" value="Ferritin_DPS_dom"/>
</dbReference>
<dbReference type="InterPro" id="IPR041719">
    <property type="entry name" value="Ferritin_prok"/>
</dbReference>
<dbReference type="PANTHER" id="PTHR11431">
    <property type="entry name" value="FERRITIN"/>
    <property type="match status" value="1"/>
</dbReference>
<dbReference type="RefSeq" id="WP_052887014.1">
    <property type="nucleotide sequence ID" value="NZ_CP007493.1"/>
</dbReference>
<dbReference type="InterPro" id="IPR001519">
    <property type="entry name" value="Ferritin"/>
</dbReference>
<reference evidence="7" key="1">
    <citation type="book" date="2010" name="EXTREMOPHILES" publisher="0:0-0">
        <title>Complete genome sequences of ten hyperthermophilic archaea reveal their metabolic capabilities and possible ecological roles.</title>
        <editorList>
            <person name="?"/>
        </editorList>
        <authorList>
            <person name="Ravin N.V."/>
            <person name="Mardanov A.V."/>
            <person name="Bonch-Osmolovskaya E.A."/>
            <person name="Skryabin K.G."/>
        </authorList>
    </citation>
    <scope>NUCLEOTIDE SEQUENCE [LARGE SCALE GENOMIC DNA]</scope>
    <source>
        <strain evidence="7">1505</strain>
    </source>
</reference>
<dbReference type="PANTHER" id="PTHR11431:SF127">
    <property type="entry name" value="BACTERIAL NON-HEME FERRITIN"/>
    <property type="match status" value="1"/>
</dbReference>
<evidence type="ECO:0000259" key="5">
    <source>
        <dbReference type="PROSITE" id="PS50905"/>
    </source>
</evidence>
<keyword evidence="4" id="KW-0408">Iron</keyword>
<dbReference type="STRING" id="697581.TCARB_1247"/>
<name>A0A3G1A7S6_9CREN</name>
<keyword evidence="1" id="KW-0409">Iron storage</keyword>
<dbReference type="GO" id="GO:0008199">
    <property type="term" value="F:ferric iron binding"/>
    <property type="evidence" value="ECO:0007669"/>
    <property type="project" value="InterPro"/>
</dbReference>
<dbReference type="CDD" id="cd01055">
    <property type="entry name" value="Nonheme_Ferritin"/>
    <property type="match status" value="1"/>
</dbReference>
<dbReference type="PROSITE" id="PS50905">
    <property type="entry name" value="FERRITIN_LIKE"/>
    <property type="match status" value="1"/>
</dbReference>
<dbReference type="EMBL" id="CP007493">
    <property type="protein sequence ID" value="AJB42293.1"/>
    <property type="molecule type" value="Genomic_DNA"/>
</dbReference>
<dbReference type="InterPro" id="IPR012347">
    <property type="entry name" value="Ferritin-like"/>
</dbReference>
<dbReference type="GO" id="GO:0004322">
    <property type="term" value="F:ferroxidase activity"/>
    <property type="evidence" value="ECO:0007669"/>
    <property type="project" value="TreeGrafter"/>
</dbReference>
<accession>A0A3G1A7S6</accession>
<dbReference type="KEGG" id="tcb:TCARB_1247"/>
<dbReference type="Pfam" id="PF00210">
    <property type="entry name" value="Ferritin"/>
    <property type="match status" value="1"/>
</dbReference>
<evidence type="ECO:0000256" key="2">
    <source>
        <dbReference type="ARBA" id="ARBA00022723"/>
    </source>
</evidence>
<protein>
    <submittedName>
        <fullName evidence="6">Ferritin</fullName>
    </submittedName>
</protein>
<dbReference type="GO" id="GO:0042802">
    <property type="term" value="F:identical protein binding"/>
    <property type="evidence" value="ECO:0007669"/>
    <property type="project" value="UniProtKB-ARBA"/>
</dbReference>
<dbReference type="Gene3D" id="1.20.1260.10">
    <property type="match status" value="1"/>
</dbReference>
<feature type="domain" description="Ferritin-like diiron" evidence="5">
    <location>
        <begin position="1"/>
        <end position="145"/>
    </location>
</feature>
<organism evidence="6 7">
    <name type="scientific">Thermofilum adornatum 1505</name>
    <dbReference type="NCBI Taxonomy" id="697581"/>
    <lineage>
        <taxon>Archaea</taxon>
        <taxon>Thermoproteota</taxon>
        <taxon>Thermoprotei</taxon>
        <taxon>Thermofilales</taxon>
        <taxon>Thermofilaceae</taxon>
        <taxon>Thermofilum</taxon>
    </lineage>
</organism>
<dbReference type="GO" id="GO:0006879">
    <property type="term" value="P:intracellular iron ion homeostasis"/>
    <property type="evidence" value="ECO:0007669"/>
    <property type="project" value="UniProtKB-KW"/>
</dbReference>
<dbReference type="GO" id="GO:0005829">
    <property type="term" value="C:cytosol"/>
    <property type="evidence" value="ECO:0007669"/>
    <property type="project" value="TreeGrafter"/>
</dbReference>
<dbReference type="AlphaFoldDB" id="A0A3G1A7S6"/>
<dbReference type="GO" id="GO:0006826">
    <property type="term" value="P:iron ion transport"/>
    <property type="evidence" value="ECO:0007669"/>
    <property type="project" value="InterPro"/>
</dbReference>
<evidence type="ECO:0000313" key="7">
    <source>
        <dbReference type="Proteomes" id="UP000266720"/>
    </source>
</evidence>
<keyword evidence="2" id="KW-0479">Metal-binding</keyword>
<sequence>MNDQTLPLEFNKQMNQELRNAYLYFAMASYFDGLSLKGFANYFKVQAREELGHAMKFYEFIIDRGWKIEIQDIPRPKSSWGSILEAVEDFLAAEVENTKRIWRLVDLARESGDKAAESFLQWFVNEQVEEEKNANELLAMLKLTKEHPSAIFALDRVLAERK</sequence>
<dbReference type="SUPFAM" id="SSF47240">
    <property type="entry name" value="Ferritin-like"/>
    <property type="match status" value="1"/>
</dbReference>
<evidence type="ECO:0000256" key="1">
    <source>
        <dbReference type="ARBA" id="ARBA00022434"/>
    </source>
</evidence>
<gene>
    <name evidence="6" type="ORF">TCARB_1247</name>
</gene>
<proteinExistence type="predicted"/>
<dbReference type="InterPro" id="IPR009078">
    <property type="entry name" value="Ferritin-like_SF"/>
</dbReference>
<keyword evidence="3" id="KW-0560">Oxidoreductase</keyword>
<evidence type="ECO:0000313" key="6">
    <source>
        <dbReference type="EMBL" id="AJB42293.1"/>
    </source>
</evidence>
<dbReference type="FunFam" id="1.20.1260.10:FF:000001">
    <property type="entry name" value="Non-heme ferritin"/>
    <property type="match status" value="1"/>
</dbReference>
<dbReference type="Proteomes" id="UP000266720">
    <property type="component" value="Chromosome"/>
</dbReference>
<dbReference type="GO" id="GO:0008198">
    <property type="term" value="F:ferrous iron binding"/>
    <property type="evidence" value="ECO:0007669"/>
    <property type="project" value="TreeGrafter"/>
</dbReference>
<dbReference type="GeneID" id="25406658"/>
<evidence type="ECO:0000256" key="3">
    <source>
        <dbReference type="ARBA" id="ARBA00023002"/>
    </source>
</evidence>
<dbReference type="InterPro" id="IPR009040">
    <property type="entry name" value="Ferritin-like_diiron"/>
</dbReference>
<evidence type="ECO:0000256" key="4">
    <source>
        <dbReference type="ARBA" id="ARBA00023004"/>
    </source>
</evidence>